<dbReference type="Proteomes" id="UP001157017">
    <property type="component" value="Unassembled WGS sequence"/>
</dbReference>
<feature type="domain" description="GST C-terminal" evidence="1">
    <location>
        <begin position="164"/>
        <end position="296"/>
    </location>
</feature>
<dbReference type="InterPro" id="IPR036249">
    <property type="entry name" value="Thioredoxin-like_sf"/>
</dbReference>
<name>A0ABQ6JDQ4_9ACTN</name>
<comment type="caution">
    <text evidence="2">The sequence shown here is derived from an EMBL/GenBank/DDBJ whole genome shotgun (WGS) entry which is preliminary data.</text>
</comment>
<dbReference type="Gene3D" id="1.20.1050.10">
    <property type="match status" value="1"/>
</dbReference>
<dbReference type="PROSITE" id="PS50405">
    <property type="entry name" value="GST_CTER"/>
    <property type="match status" value="1"/>
</dbReference>
<sequence>MTSPETHEVPAHASPVDTAAFGRYRLPHVDDEHPLIRFTGRVTADGSSGFRAEPGRYHLYGGLFCPWSHRATIVRRLRGLDDVVSLSYVDDERDGRGWAFRATRGADPVNGFRLLRQAYEATEPGFAGHVSVPALWDRERGRLVSNHYGGIDLDLATQFAPGPGAVELVPDDLADDVDALDGWIGPAVNHGAGAASGTGPDAEAAREALQHALSDLDARLAGGRYLLGDRLTLADVRLWVTLVRYRPADGAPALVDHEHLWAYARDLYALPAFRETTDFASFGAADAAAAWDVAPVTA</sequence>
<dbReference type="InterPro" id="IPR016639">
    <property type="entry name" value="GST_Omega/GSH"/>
</dbReference>
<evidence type="ECO:0000313" key="2">
    <source>
        <dbReference type="EMBL" id="GMA85340.1"/>
    </source>
</evidence>
<evidence type="ECO:0000313" key="3">
    <source>
        <dbReference type="Proteomes" id="UP001157017"/>
    </source>
</evidence>
<keyword evidence="3" id="KW-1185">Reference proteome</keyword>
<reference evidence="3" key="1">
    <citation type="journal article" date="2019" name="Int. J. Syst. Evol. Microbiol.">
        <title>The Global Catalogue of Microorganisms (GCM) 10K type strain sequencing project: providing services to taxonomists for standard genome sequencing and annotation.</title>
        <authorList>
            <consortium name="The Broad Institute Genomics Platform"/>
            <consortium name="The Broad Institute Genome Sequencing Center for Infectious Disease"/>
            <person name="Wu L."/>
            <person name="Ma J."/>
        </authorList>
    </citation>
    <scope>NUCLEOTIDE SEQUENCE [LARGE SCALE GENOMIC DNA]</scope>
    <source>
        <strain evidence="3">NBRC 108730</strain>
    </source>
</reference>
<dbReference type="EMBL" id="BSUZ01000001">
    <property type="protein sequence ID" value="GMA85340.1"/>
    <property type="molecule type" value="Genomic_DNA"/>
</dbReference>
<dbReference type="Pfam" id="PF13410">
    <property type="entry name" value="GST_C_2"/>
    <property type="match status" value="1"/>
</dbReference>
<dbReference type="SUPFAM" id="SSF52833">
    <property type="entry name" value="Thioredoxin-like"/>
    <property type="match status" value="1"/>
</dbReference>
<dbReference type="InterPro" id="IPR004045">
    <property type="entry name" value="Glutathione_S-Trfase_N"/>
</dbReference>
<gene>
    <name evidence="2" type="ORF">GCM10025868_05900</name>
</gene>
<dbReference type="InterPro" id="IPR036282">
    <property type="entry name" value="Glutathione-S-Trfase_C_sf"/>
</dbReference>
<dbReference type="SUPFAM" id="SSF47616">
    <property type="entry name" value="GST C-terminal domain-like"/>
    <property type="match status" value="1"/>
</dbReference>
<dbReference type="Gene3D" id="3.40.30.10">
    <property type="entry name" value="Glutaredoxin"/>
    <property type="match status" value="1"/>
</dbReference>
<dbReference type="InterPro" id="IPR010987">
    <property type="entry name" value="Glutathione-S-Trfase_C-like"/>
</dbReference>
<evidence type="ECO:0000259" key="1">
    <source>
        <dbReference type="PROSITE" id="PS50405"/>
    </source>
</evidence>
<dbReference type="Pfam" id="PF13409">
    <property type="entry name" value="GST_N_2"/>
    <property type="match status" value="1"/>
</dbReference>
<protein>
    <recommendedName>
        <fullName evidence="1">GST C-terminal domain-containing protein</fullName>
    </recommendedName>
</protein>
<organism evidence="2 3">
    <name type="scientific">Angustibacter aerolatus</name>
    <dbReference type="NCBI Taxonomy" id="1162965"/>
    <lineage>
        <taxon>Bacteria</taxon>
        <taxon>Bacillati</taxon>
        <taxon>Actinomycetota</taxon>
        <taxon>Actinomycetes</taxon>
        <taxon>Kineosporiales</taxon>
        <taxon>Kineosporiaceae</taxon>
    </lineage>
</organism>
<proteinExistence type="predicted"/>
<accession>A0ABQ6JDQ4</accession>
<dbReference type="PANTHER" id="PTHR32419:SF6">
    <property type="entry name" value="GLUTATHIONE S-TRANSFERASE OMEGA-LIKE 1-RELATED"/>
    <property type="match status" value="1"/>
</dbReference>
<dbReference type="PANTHER" id="PTHR32419">
    <property type="entry name" value="GLUTATHIONYL-HYDROQUINONE REDUCTASE"/>
    <property type="match status" value="1"/>
</dbReference>